<feature type="signal peptide" evidence="1">
    <location>
        <begin position="1"/>
        <end position="39"/>
    </location>
</feature>
<feature type="chain" id="PRO_5046518947" evidence="1">
    <location>
        <begin position="40"/>
        <end position="292"/>
    </location>
</feature>
<proteinExistence type="predicted"/>
<feature type="domain" description="Endonuclease/exonuclease/phosphatase" evidence="2">
    <location>
        <begin position="59"/>
        <end position="278"/>
    </location>
</feature>
<reference evidence="4" key="1">
    <citation type="journal article" date="2019" name="Int. J. Syst. Evol. Microbiol.">
        <title>The Global Catalogue of Microorganisms (GCM) 10K type strain sequencing project: providing services to taxonomists for standard genome sequencing and annotation.</title>
        <authorList>
            <consortium name="The Broad Institute Genomics Platform"/>
            <consortium name="The Broad Institute Genome Sequencing Center for Infectious Disease"/>
            <person name="Wu L."/>
            <person name="Ma J."/>
        </authorList>
    </citation>
    <scope>NUCLEOTIDE SEQUENCE [LARGE SCALE GENOMIC DNA]</scope>
    <source>
        <strain evidence="4">CCUG 53270</strain>
    </source>
</reference>
<dbReference type="EMBL" id="JBHTLU010000009">
    <property type="protein sequence ID" value="MFD1219322.1"/>
    <property type="molecule type" value="Genomic_DNA"/>
</dbReference>
<keyword evidence="3" id="KW-0378">Hydrolase</keyword>
<keyword evidence="4" id="KW-1185">Reference proteome</keyword>
<keyword evidence="3" id="KW-0540">Nuclease</keyword>
<organism evidence="3 4">
    <name type="scientific">Paenibacillus vulneris</name>
    <dbReference type="NCBI Taxonomy" id="1133364"/>
    <lineage>
        <taxon>Bacteria</taxon>
        <taxon>Bacillati</taxon>
        <taxon>Bacillota</taxon>
        <taxon>Bacilli</taxon>
        <taxon>Bacillales</taxon>
        <taxon>Paenibacillaceae</taxon>
        <taxon>Paenibacillus</taxon>
    </lineage>
</organism>
<dbReference type="PANTHER" id="PTHR14859:SF15">
    <property type="entry name" value="ENDONUCLEASE_EXONUCLEASE_PHOSPHATASE DOMAIN-CONTAINING PROTEIN"/>
    <property type="match status" value="1"/>
</dbReference>
<comment type="caution">
    <text evidence="3">The sequence shown here is derived from an EMBL/GenBank/DDBJ whole genome shotgun (WGS) entry which is preliminary data.</text>
</comment>
<protein>
    <submittedName>
        <fullName evidence="3">Endonuclease/exonuclease/phosphatase family protein</fullName>
    </submittedName>
</protein>
<keyword evidence="1" id="KW-0732">Signal</keyword>
<dbReference type="InterPro" id="IPR051916">
    <property type="entry name" value="GPI-anchor_lipid_remodeler"/>
</dbReference>
<evidence type="ECO:0000259" key="2">
    <source>
        <dbReference type="Pfam" id="PF03372"/>
    </source>
</evidence>
<keyword evidence="3" id="KW-0255">Endonuclease</keyword>
<dbReference type="Gene3D" id="3.60.10.10">
    <property type="entry name" value="Endonuclease/exonuclease/phosphatase"/>
    <property type="match status" value="1"/>
</dbReference>
<dbReference type="SUPFAM" id="SSF56219">
    <property type="entry name" value="DNase I-like"/>
    <property type="match status" value="1"/>
</dbReference>
<evidence type="ECO:0000313" key="3">
    <source>
        <dbReference type="EMBL" id="MFD1219322.1"/>
    </source>
</evidence>
<sequence length="292" mass="32303">MQLQTNLQRSTGRNRFNATLLIVCLTFAVASSLVTDALAAPKAAGSRAWVPFTNKLTIMTFNIRHAKGLDGQVRLQPVRDAIQQGNPDLVALQEVDRFQERSGFQDQAQALARSLKMTSIYAPANRQGISQYGIALLSRYPLKNPHSYPLPGLKEPRVILTSEIELQGEHSSEPGHEKQVVTVVTTHLGVSRADREQQVPELVRIVKKIRTPILFMGDLNMSDDDPLMKELNALLRQAPLPPSQPTVLHGGQIDHIFTSFHGVTGSPAWTEPTRASDHVPVMQQVVFNDSLK</sequence>
<evidence type="ECO:0000256" key="1">
    <source>
        <dbReference type="SAM" id="SignalP"/>
    </source>
</evidence>
<dbReference type="InterPro" id="IPR036691">
    <property type="entry name" value="Endo/exonu/phosph_ase_sf"/>
</dbReference>
<accession>A0ABW3UFX0</accession>
<gene>
    <name evidence="3" type="ORF">ACFQ4B_04265</name>
</gene>
<name>A0ABW3UFX0_9BACL</name>
<dbReference type="RefSeq" id="WP_345585190.1">
    <property type="nucleotide sequence ID" value="NZ_BAABJG010000002.1"/>
</dbReference>
<dbReference type="Proteomes" id="UP001597180">
    <property type="component" value="Unassembled WGS sequence"/>
</dbReference>
<dbReference type="Pfam" id="PF03372">
    <property type="entry name" value="Exo_endo_phos"/>
    <property type="match status" value="1"/>
</dbReference>
<dbReference type="PANTHER" id="PTHR14859">
    <property type="entry name" value="CALCOFLUOR WHITE HYPERSENSITIVE PROTEIN PRECURSOR"/>
    <property type="match status" value="1"/>
</dbReference>
<dbReference type="GO" id="GO:0004519">
    <property type="term" value="F:endonuclease activity"/>
    <property type="evidence" value="ECO:0007669"/>
    <property type="project" value="UniProtKB-KW"/>
</dbReference>
<dbReference type="InterPro" id="IPR005135">
    <property type="entry name" value="Endo/exonuclease/phosphatase"/>
</dbReference>
<evidence type="ECO:0000313" key="4">
    <source>
        <dbReference type="Proteomes" id="UP001597180"/>
    </source>
</evidence>